<dbReference type="GO" id="GO:0008168">
    <property type="term" value="F:methyltransferase activity"/>
    <property type="evidence" value="ECO:0007669"/>
    <property type="project" value="UniProtKB-KW"/>
</dbReference>
<dbReference type="PANTHER" id="PTHR45128">
    <property type="entry name" value="METHYLTRANSFERASE TYPE 11"/>
    <property type="match status" value="1"/>
</dbReference>
<keyword evidence="4" id="KW-1185">Reference proteome</keyword>
<dbReference type="Gene3D" id="3.40.50.150">
    <property type="entry name" value="Vaccinia Virus protein VP39"/>
    <property type="match status" value="1"/>
</dbReference>
<dbReference type="STRING" id="1188229.GlitD10_0984"/>
<feature type="domain" description="Methyltransferase" evidence="2">
    <location>
        <begin position="43"/>
        <end position="203"/>
    </location>
</feature>
<feature type="domain" description="Methyltransferase regulatory" evidence="1">
    <location>
        <begin position="217"/>
        <end position="298"/>
    </location>
</feature>
<sequence>MNWQDGYVTEIPYTQGFYHHLSPANLDLCLLTKQVKSPRLDQRFTYCELACGQGLTTNVLAAAYPQGEFYATDFNPTHVAQAQDLAQATGLTNVTFSDQSFQEYLETDLPPFDFISLHGIYSWISGENRRVIQAFLKQKLKVGGVVYVSYNTLPGWAVMAPIQKLMQFQRERSTGTVVERLKTTLEFVELLKTNQGIYLQHPWLQSRLEQLKSQDVSYLVHELFNQHWHPLYVDEVMTEMATAKLNYVGSAHLVDHVDAFNLTPTAINHLTTLSDPVLRELVRDFYLNTQFRRDVYVRGAVTLSGEAQVSRLQNMQFILTVLPNLVKLEHQTGAGQVQLQASLYQPVVEHLASGAVTVGELVVRLAPQGITLQQIGQTLIVLTGLGYAHPVVGNGAQRERFNRVIIERAETAGELQFLASPLIGNGVKVSHLELLLLLAEQRQQPAVEFVWQILSRRGLQLTHEGKVLDTPEANRKFLKEQAANFQHQGRPLLQQLGI</sequence>
<reference evidence="3 4" key="1">
    <citation type="submission" date="2016-10" db="EMBL/GenBank/DDBJ databases">
        <title>Description of Gloeomargarita lithophora gen. nov., sp. nov., a thylakoid-bearing basal-branching cyanobacterium with intracellular carbonates, and proposal for Gloeomargaritales ord. nov.</title>
        <authorList>
            <person name="Moreira D."/>
            <person name="Tavera R."/>
            <person name="Benzerara K."/>
            <person name="Skouri-Panet F."/>
            <person name="Couradeau E."/>
            <person name="Gerard E."/>
            <person name="Loussert C."/>
            <person name="Novelo E."/>
            <person name="Zivanovic Y."/>
            <person name="Lopez-Garcia P."/>
        </authorList>
    </citation>
    <scope>NUCLEOTIDE SEQUENCE [LARGE SCALE GENOMIC DNA]</scope>
    <source>
        <strain evidence="3 4">D10</strain>
    </source>
</reference>
<dbReference type="KEGG" id="glt:GlitD10_0984"/>
<organism evidence="3 4">
    <name type="scientific">Gloeomargarita lithophora Alchichica-D10</name>
    <dbReference type="NCBI Taxonomy" id="1188229"/>
    <lineage>
        <taxon>Bacteria</taxon>
        <taxon>Bacillati</taxon>
        <taxon>Cyanobacteriota</taxon>
        <taxon>Cyanophyceae</taxon>
        <taxon>Gloeomargaritales</taxon>
        <taxon>Gloeomargaritaceae</taxon>
        <taxon>Gloeomargarita</taxon>
    </lineage>
</organism>
<keyword evidence="3" id="KW-0808">Transferase</keyword>
<proteinExistence type="predicted"/>
<dbReference type="Pfam" id="PF13847">
    <property type="entry name" value="Methyltransf_31"/>
    <property type="match status" value="1"/>
</dbReference>
<protein>
    <submittedName>
        <fullName evidence="3">SAM-dependent methyltransferase</fullName>
    </submittedName>
</protein>
<dbReference type="Proteomes" id="UP000180235">
    <property type="component" value="Chromosome"/>
</dbReference>
<name>A0A1J0ABJ4_9CYAN</name>
<evidence type="ECO:0000313" key="3">
    <source>
        <dbReference type="EMBL" id="APB33302.1"/>
    </source>
</evidence>
<evidence type="ECO:0000313" key="4">
    <source>
        <dbReference type="Proteomes" id="UP000180235"/>
    </source>
</evidence>
<dbReference type="InterPro" id="IPR029063">
    <property type="entry name" value="SAM-dependent_MTases_sf"/>
</dbReference>
<dbReference type="AlphaFoldDB" id="A0A1J0ABJ4"/>
<gene>
    <name evidence="3" type="ORF">GlitD10_0984</name>
</gene>
<dbReference type="InterPro" id="IPR053173">
    <property type="entry name" value="SAM-binding_MTase"/>
</dbReference>
<dbReference type="InterPro" id="IPR025714">
    <property type="entry name" value="Methyltranfer_dom"/>
</dbReference>
<keyword evidence="3" id="KW-0489">Methyltransferase</keyword>
<dbReference type="SUPFAM" id="SSF53335">
    <property type="entry name" value="S-adenosyl-L-methionine-dependent methyltransferases"/>
    <property type="match status" value="1"/>
</dbReference>
<evidence type="ECO:0000259" key="1">
    <source>
        <dbReference type="Pfam" id="PF10119"/>
    </source>
</evidence>
<dbReference type="GO" id="GO:0032259">
    <property type="term" value="P:methylation"/>
    <property type="evidence" value="ECO:0007669"/>
    <property type="project" value="UniProtKB-KW"/>
</dbReference>
<dbReference type="InterPro" id="IPR018773">
    <property type="entry name" value="MeTrfase_reg_dom_prd"/>
</dbReference>
<dbReference type="EMBL" id="CP017675">
    <property type="protein sequence ID" value="APB33302.1"/>
    <property type="molecule type" value="Genomic_DNA"/>
</dbReference>
<dbReference type="CDD" id="cd02440">
    <property type="entry name" value="AdoMet_MTases"/>
    <property type="match status" value="1"/>
</dbReference>
<accession>A0A1J0ABJ4</accession>
<evidence type="ECO:0000259" key="2">
    <source>
        <dbReference type="Pfam" id="PF13847"/>
    </source>
</evidence>
<dbReference type="Pfam" id="PF10119">
    <property type="entry name" value="MethyTransf_Reg"/>
    <property type="match status" value="1"/>
</dbReference>